<dbReference type="InterPro" id="IPR043822">
    <property type="entry name" value="EsV_1_7_cys"/>
</dbReference>
<dbReference type="Gene3D" id="6.10.140.110">
    <property type="match status" value="4"/>
</dbReference>
<accession>A0A6C0HTN3</accession>
<evidence type="ECO:0000313" key="1">
    <source>
        <dbReference type="EMBL" id="QHT83834.1"/>
    </source>
</evidence>
<sequence length="425" mass="50494">MPCKFISATGEKCTKSALYNLKGSSPEYCSLHKTEEMVDVYSIRCEHKNEKGDSCNKTVSYGYRDTKKKVRCAEHKLDGMIDLKHPPCQEPNCSNTRSYGFPNEKAATYCSEHKKDGMINVKHKKCEKCSQIPSYNYNGETRAKFCKEHKLENMVDVTHKRCEYNGCIHRPLYNIKGEKPRFCNHHKTNEMIDVLNKRCKYIDCYKFPSYNYPIESKPLYCSEHKLKDMIFVLGTKCINEWCEERYYINKYDNYCFRCFVNLFPDKPNSRNYKTKEKAVCDFIFETFNNMTWITDKQVLDGCSRRRPDLLLDLGYQVIIIEVDENQHNDYDSTCENKRLMELSKDVGHRNIIFIRFNPDDYKNINNEKIKSCWSINKTNTILIVNTKDRKQWNMRLETLKNKVEYWINNKTDKMVEIIQLFYDEC</sequence>
<organism evidence="1">
    <name type="scientific">viral metagenome</name>
    <dbReference type="NCBI Taxonomy" id="1070528"/>
    <lineage>
        <taxon>unclassified sequences</taxon>
        <taxon>metagenomes</taxon>
        <taxon>organismal metagenomes</taxon>
    </lineage>
</organism>
<protein>
    <submittedName>
        <fullName evidence="1">Uncharacterized protein</fullName>
    </submittedName>
</protein>
<dbReference type="SMART" id="SM01425">
    <property type="entry name" value="EsV_1_7"/>
    <property type="match status" value="6"/>
</dbReference>
<dbReference type="AlphaFoldDB" id="A0A6C0HTN3"/>
<dbReference type="Pfam" id="PF19114">
    <property type="entry name" value="EsV_1_7_cys"/>
    <property type="match status" value="6"/>
</dbReference>
<name>A0A6C0HTN3_9ZZZZ</name>
<proteinExistence type="predicted"/>
<dbReference type="EMBL" id="MN740012">
    <property type="protein sequence ID" value="QHT83834.1"/>
    <property type="molecule type" value="Genomic_DNA"/>
</dbReference>
<reference evidence="1" key="1">
    <citation type="journal article" date="2020" name="Nature">
        <title>Giant virus diversity and host interactions through global metagenomics.</title>
        <authorList>
            <person name="Schulz F."/>
            <person name="Roux S."/>
            <person name="Paez-Espino D."/>
            <person name="Jungbluth S."/>
            <person name="Walsh D.A."/>
            <person name="Denef V.J."/>
            <person name="McMahon K.D."/>
            <person name="Konstantinidis K.T."/>
            <person name="Eloe-Fadrosh E.A."/>
            <person name="Kyrpides N.C."/>
            <person name="Woyke T."/>
        </authorList>
    </citation>
    <scope>NUCLEOTIDE SEQUENCE</scope>
    <source>
        <strain evidence="1">GVMAG-M-3300023184-168</strain>
    </source>
</reference>